<organism evidence="4">
    <name type="scientific">Albugo laibachii Nc14</name>
    <dbReference type="NCBI Taxonomy" id="890382"/>
    <lineage>
        <taxon>Eukaryota</taxon>
        <taxon>Sar</taxon>
        <taxon>Stramenopiles</taxon>
        <taxon>Oomycota</taxon>
        <taxon>Peronosporomycetes</taxon>
        <taxon>Albuginales</taxon>
        <taxon>Albuginaceae</taxon>
        <taxon>Albugo</taxon>
    </lineage>
</organism>
<dbReference type="CDD" id="cd14506">
    <property type="entry name" value="PTP_PTPDC1"/>
    <property type="match status" value="1"/>
</dbReference>
<dbReference type="EMBL" id="FR824050">
    <property type="protein sequence ID" value="CCA14733.1"/>
    <property type="molecule type" value="Genomic_DNA"/>
</dbReference>
<dbReference type="PROSITE" id="PS50056">
    <property type="entry name" value="TYR_PHOSPHATASE_2"/>
    <property type="match status" value="1"/>
</dbReference>
<name>F0W109_9STRA</name>
<dbReference type="InterPro" id="IPR000242">
    <property type="entry name" value="PTP_cat"/>
</dbReference>
<feature type="domain" description="Tyrosine-protein phosphatase" evidence="2">
    <location>
        <begin position="115"/>
        <end position="220"/>
    </location>
</feature>
<feature type="region of interest" description="Disordered" evidence="1">
    <location>
        <begin position="494"/>
        <end position="515"/>
    </location>
</feature>
<protein>
    <submittedName>
        <fullName evidence="4">Uncharacterized protein AlNc14C5G789</fullName>
    </submittedName>
</protein>
<dbReference type="InterPro" id="IPR029021">
    <property type="entry name" value="Prot-tyrosine_phosphatase-like"/>
</dbReference>
<dbReference type="InterPro" id="IPR000387">
    <property type="entry name" value="Tyr_Pase_dom"/>
</dbReference>
<evidence type="ECO:0000259" key="3">
    <source>
        <dbReference type="PROSITE" id="PS50056"/>
    </source>
</evidence>
<dbReference type="GO" id="GO:0060271">
    <property type="term" value="P:cilium assembly"/>
    <property type="evidence" value="ECO:0007669"/>
    <property type="project" value="InterPro"/>
</dbReference>
<feature type="compositionally biased region" description="Polar residues" evidence="1">
    <location>
        <begin position="564"/>
        <end position="575"/>
    </location>
</feature>
<dbReference type="PROSITE" id="PS00383">
    <property type="entry name" value="TYR_PHOSPHATASE_1"/>
    <property type="match status" value="1"/>
</dbReference>
<dbReference type="GO" id="GO:0004725">
    <property type="term" value="F:protein tyrosine phosphatase activity"/>
    <property type="evidence" value="ECO:0007669"/>
    <property type="project" value="InterPro"/>
</dbReference>
<dbReference type="HOGENOM" id="CLU_393572_0_0_1"/>
<feature type="domain" description="Tyrosine specific protein phosphatases" evidence="3">
    <location>
        <begin position="135"/>
        <end position="216"/>
    </location>
</feature>
<dbReference type="InterPro" id="IPR016130">
    <property type="entry name" value="Tyr_Pase_AS"/>
</dbReference>
<dbReference type="Gene3D" id="3.90.190.10">
    <property type="entry name" value="Protein tyrosine phosphatase superfamily"/>
    <property type="match status" value="1"/>
</dbReference>
<evidence type="ECO:0000259" key="2">
    <source>
        <dbReference type="PROSITE" id="PS50055"/>
    </source>
</evidence>
<evidence type="ECO:0000256" key="1">
    <source>
        <dbReference type="SAM" id="MobiDB-lite"/>
    </source>
</evidence>
<feature type="compositionally biased region" description="Polar residues" evidence="1">
    <location>
        <begin position="535"/>
        <end position="547"/>
    </location>
</feature>
<dbReference type="PRINTS" id="PR00700">
    <property type="entry name" value="PRTYPHPHTASE"/>
</dbReference>
<accession>F0W109</accession>
<reference evidence="4" key="1">
    <citation type="journal article" date="2011" name="PLoS Biol.">
        <title>Gene gain and loss during evolution of obligate parasitism in the white rust pathogen of Arabidopsis thaliana.</title>
        <authorList>
            <person name="Kemen E."/>
            <person name="Gardiner A."/>
            <person name="Schultz-Larsen T."/>
            <person name="Kemen A.C."/>
            <person name="Balmuth A.L."/>
            <person name="Robert-Seilaniantz A."/>
            <person name="Bailey K."/>
            <person name="Holub E."/>
            <person name="Studholme D.J."/>
            <person name="Maclean D."/>
            <person name="Jones J.D."/>
        </authorList>
    </citation>
    <scope>NUCLEOTIDE SEQUENCE</scope>
</reference>
<sequence>MSSPVRAREWEQKLTIKCRFCGGPQCKRCSEHAALAKIDSPISGLHADWVTDRILGMMRPSSRLIKQYHIIDQFHRHRITAVFNLTIPGEHPFCGDGLGSSGFPYDPEIDFMAQKIQFYNFGWEDMTVPTLSLMMDIVKVMTSMLQDGMQKVGAVFIPSKVLNFCQVAVHCHAGYGRTGLAIACALIFMHGISPERAIHIVRRDRPGSIQTPSQAIFVREFCEYMSCARLTFALPFIHEPFTLSQAIEQQNRLIHGTHTGRRSFQISRILDFLCYQVERLAEESSIEVIEAFLHHPSQTHIQLRHGGSEDLRFVEGIDRREKDLKENLMGSELQSTFVSDELYAIKVGFNEGQHCWGSLHESWSSEKAIRVLPALLLDWLEHLSEPLLSVSMISPQVLIQMSGLPMSIALAIDRILKLLRILLRGRIHSSCFEDIYCRIGMAVFHLRQSESNVGYCTVVREASKLLQALSREWKLREPLPLNLDLIQRLNAEDPQRLSSLPSPRKPSESRNLYPLSTRTNLEDLPRRLSAVLSDGTSVSPVTVKSNSPCPPGCHLEPLPGLLPNKSNRSQQAVDP</sequence>
<feature type="region of interest" description="Disordered" evidence="1">
    <location>
        <begin position="535"/>
        <end position="575"/>
    </location>
</feature>
<reference evidence="4" key="2">
    <citation type="submission" date="2011-02" db="EMBL/GenBank/DDBJ databases">
        <authorList>
            <person name="MacLean D."/>
        </authorList>
    </citation>
    <scope>NUCLEOTIDE SEQUENCE</scope>
</reference>
<dbReference type="AlphaFoldDB" id="F0W109"/>
<dbReference type="InterPro" id="IPR049573">
    <property type="entry name" value="PTPDC1_PTP"/>
</dbReference>
<dbReference type="SUPFAM" id="SSF52799">
    <property type="entry name" value="(Phosphotyrosine protein) phosphatases II"/>
    <property type="match status" value="1"/>
</dbReference>
<dbReference type="SMART" id="SM00404">
    <property type="entry name" value="PTPc_motif"/>
    <property type="match status" value="1"/>
</dbReference>
<gene>
    <name evidence="4" type="primary">AlNc14C5G789</name>
    <name evidence="4" type="ORF">ALNC14_008760</name>
</gene>
<dbReference type="PANTHER" id="PTHR23339">
    <property type="entry name" value="TYROSINE SPECIFIC PROTEIN PHOSPHATASE AND DUAL SPECIFICITY PROTEIN PHOSPHATASE"/>
    <property type="match status" value="1"/>
</dbReference>
<proteinExistence type="predicted"/>
<dbReference type="PROSITE" id="PS50055">
    <property type="entry name" value="TYR_PHOSPHATASE_PTP"/>
    <property type="match status" value="1"/>
</dbReference>
<dbReference type="InterPro" id="IPR003595">
    <property type="entry name" value="Tyr_Pase_cat"/>
</dbReference>
<dbReference type="Pfam" id="PF00102">
    <property type="entry name" value="Y_phosphatase"/>
    <property type="match status" value="1"/>
</dbReference>
<dbReference type="InterPro" id="IPR050561">
    <property type="entry name" value="PTP"/>
</dbReference>
<evidence type="ECO:0000313" key="4">
    <source>
        <dbReference type="EMBL" id="CCA14733.1"/>
    </source>
</evidence>